<organism evidence="5 6">
    <name type="scientific">Alkalicoccobacillus porphyridii</name>
    <dbReference type="NCBI Taxonomy" id="2597270"/>
    <lineage>
        <taxon>Bacteria</taxon>
        <taxon>Bacillati</taxon>
        <taxon>Bacillota</taxon>
        <taxon>Bacilli</taxon>
        <taxon>Bacillales</taxon>
        <taxon>Bacillaceae</taxon>
        <taxon>Alkalicoccobacillus</taxon>
    </lineage>
</organism>
<reference evidence="5 6" key="1">
    <citation type="submission" date="2019-07" db="EMBL/GenBank/DDBJ databases">
        <authorList>
            <person name="Park Y.J."/>
            <person name="Jeong S.E."/>
            <person name="Jung H.S."/>
        </authorList>
    </citation>
    <scope>NUCLEOTIDE SEQUENCE [LARGE SCALE GENOMIC DNA]</scope>
    <source>
        <strain evidence="6">P16(2019)</strain>
    </source>
</reference>
<dbReference type="InterPro" id="IPR006862">
    <property type="entry name" value="Thio_Ohase/aa_AcTrfase"/>
</dbReference>
<dbReference type="GO" id="GO:0006631">
    <property type="term" value="P:fatty acid metabolic process"/>
    <property type="evidence" value="ECO:0007669"/>
    <property type="project" value="TreeGrafter"/>
</dbReference>
<feature type="domain" description="BAAT/Acyl-CoA thioester hydrolase C-terminal" evidence="4">
    <location>
        <begin position="185"/>
        <end position="407"/>
    </location>
</feature>
<dbReference type="Pfam" id="PF04775">
    <property type="entry name" value="Bile_Hydr_Trans"/>
    <property type="match status" value="1"/>
</dbReference>
<dbReference type="PIRSF" id="PIRSF016521">
    <property type="entry name" value="Acyl-CoA_hydro"/>
    <property type="match status" value="1"/>
</dbReference>
<gene>
    <name evidence="5" type="ORF">FN960_15335</name>
</gene>
<comment type="similarity">
    <text evidence="1">Belongs to the C/M/P thioester hydrolase family.</text>
</comment>
<dbReference type="Pfam" id="PF08840">
    <property type="entry name" value="BAAT_C"/>
    <property type="match status" value="1"/>
</dbReference>
<name>A0A553ZVN7_9BACI</name>
<evidence type="ECO:0000256" key="1">
    <source>
        <dbReference type="ARBA" id="ARBA00006538"/>
    </source>
</evidence>
<dbReference type="GO" id="GO:0006637">
    <property type="term" value="P:acyl-CoA metabolic process"/>
    <property type="evidence" value="ECO:0007669"/>
    <property type="project" value="InterPro"/>
</dbReference>
<dbReference type="InterPro" id="IPR042490">
    <property type="entry name" value="Thio_Ohase/BAAT_N"/>
</dbReference>
<dbReference type="Gene3D" id="3.40.50.1820">
    <property type="entry name" value="alpha/beta hydrolase"/>
    <property type="match status" value="1"/>
</dbReference>
<evidence type="ECO:0000259" key="4">
    <source>
        <dbReference type="Pfam" id="PF08840"/>
    </source>
</evidence>
<protein>
    <submittedName>
        <fullName evidence="5">Alpha/beta fold hydrolase</fullName>
    </submittedName>
</protein>
<dbReference type="Gene3D" id="2.60.40.2240">
    <property type="entry name" value="Acyl-CoA thioester hydrolase/BAAT N-terminal domain"/>
    <property type="match status" value="1"/>
</dbReference>
<dbReference type="InterPro" id="IPR016662">
    <property type="entry name" value="Acyl-CoA_thioEstase_long-chain"/>
</dbReference>
<dbReference type="PANTHER" id="PTHR10824:SF4">
    <property type="entry name" value="ACYL-COENZYME A THIOESTERASE 1-LIKE"/>
    <property type="match status" value="1"/>
</dbReference>
<dbReference type="OrthoDB" id="8922993at2"/>
<dbReference type="Proteomes" id="UP000318521">
    <property type="component" value="Unassembled WGS sequence"/>
</dbReference>
<dbReference type="AlphaFoldDB" id="A0A553ZVN7"/>
<keyword evidence="5" id="KW-0378">Hydrolase</keyword>
<proteinExistence type="inferred from homology"/>
<evidence type="ECO:0000256" key="2">
    <source>
        <dbReference type="PIRSR" id="PIRSR016521-1"/>
    </source>
</evidence>
<accession>A0A553ZVN7</accession>
<evidence type="ECO:0000313" key="5">
    <source>
        <dbReference type="EMBL" id="TSB45541.1"/>
    </source>
</evidence>
<dbReference type="GO" id="GO:0047617">
    <property type="term" value="F:fatty acyl-CoA hydrolase activity"/>
    <property type="evidence" value="ECO:0007669"/>
    <property type="project" value="TreeGrafter"/>
</dbReference>
<evidence type="ECO:0000259" key="3">
    <source>
        <dbReference type="Pfam" id="PF04775"/>
    </source>
</evidence>
<comment type="caution">
    <text evidence="5">The sequence shown here is derived from an EMBL/GenBank/DDBJ whole genome shotgun (WGS) entry which is preliminary data.</text>
</comment>
<dbReference type="PANTHER" id="PTHR10824">
    <property type="entry name" value="ACYL-COENZYME A THIOESTERASE-RELATED"/>
    <property type="match status" value="1"/>
</dbReference>
<dbReference type="SUPFAM" id="SSF53474">
    <property type="entry name" value="alpha/beta-Hydrolases"/>
    <property type="match status" value="1"/>
</dbReference>
<feature type="active site" description="Charge relay system" evidence="2">
    <location>
        <position position="325"/>
    </location>
</feature>
<feature type="active site" description="Charge relay system" evidence="2">
    <location>
        <position position="212"/>
    </location>
</feature>
<dbReference type="InterPro" id="IPR014940">
    <property type="entry name" value="BAAT_C"/>
</dbReference>
<dbReference type="EMBL" id="VLXZ01000010">
    <property type="protein sequence ID" value="TSB45541.1"/>
    <property type="molecule type" value="Genomic_DNA"/>
</dbReference>
<dbReference type="InterPro" id="IPR029058">
    <property type="entry name" value="AB_hydrolase_fold"/>
</dbReference>
<feature type="domain" description="Acyl-CoA thioester hydrolase/bile acid-CoA amino acid N-acetyltransferase" evidence="3">
    <location>
        <begin position="12"/>
        <end position="122"/>
    </location>
</feature>
<feature type="active site" description="Charge relay system" evidence="2">
    <location>
        <position position="356"/>
    </location>
</feature>
<sequence>MLNVSSLESFIDEELTVQISGCEPNEEVSIETRIRDEKGNLFTCLTSYQLNTNGERTLTRSEVDQLFWKADKEKSSYGDFFYKSNARDLKIELVLKRQDSQDTSIRLKRCFYRGDILRKKIKDHGIVGTFFYSSHKQKQPVVLLLGGSDGEIQEHAAALLASKGYTVLALAYFGQSGVPKDLHRIPLEYVHQAIQWLKEQAQVEKIALIGYSRGAELALLIASIYDEFSAVVAGAPSAYVTSGLRNTIYAPIPSWTLNEQDLPYLTFKYRPAQMFSMFGGMLTRRPVSFLSIWENSLSSLEANESSRIQVENIKAPVMLIAGGDDQVWPAARFAERIKENLTEYPLECLAYEKAGHFLAFPYALPGMPANVNMHVGGGMIMNFGGTKEANAAATTDSWEKLLNFLGENAGGA</sequence>
<keyword evidence="6" id="KW-1185">Reference proteome</keyword>
<evidence type="ECO:0000313" key="6">
    <source>
        <dbReference type="Proteomes" id="UP000318521"/>
    </source>
</evidence>
<dbReference type="RefSeq" id="WP_143849730.1">
    <property type="nucleotide sequence ID" value="NZ_VLXZ01000010.1"/>
</dbReference>